<dbReference type="Proteomes" id="UP000322918">
    <property type="component" value="Unassembled WGS sequence"/>
</dbReference>
<keyword evidence="4" id="KW-1185">Reference proteome</keyword>
<protein>
    <submittedName>
        <fullName evidence="2">Uncharacterized protein</fullName>
    </submittedName>
</protein>
<gene>
    <name evidence="2" type="ORF">EKH83_04540</name>
    <name evidence="1" type="ORF">F1649_21815</name>
</gene>
<reference evidence="1 4" key="2">
    <citation type="submission" date="2019-09" db="EMBL/GenBank/DDBJ databases">
        <title>Pararcticibacter amylolyticus gen. nov., sp. nov., isolated from a rottenly hemp rope, and reclassification of Pedobacter tournemirensis as Pararcticibacter tournemirensis comb. nov.</title>
        <authorList>
            <person name="Cai Y."/>
        </authorList>
    </citation>
    <scope>NUCLEOTIDE SEQUENCE [LARGE SCALE GENOMIC DNA]</scope>
    <source>
        <strain evidence="1 4">TF5-37.2-LB10</strain>
    </source>
</reference>
<dbReference type="OrthoDB" id="821958at2"/>
<accession>A0A4Q0MF98</accession>
<dbReference type="RefSeq" id="WP_128768202.1">
    <property type="nucleotide sequence ID" value="NZ_RXOC01000002.1"/>
</dbReference>
<evidence type="ECO:0000313" key="4">
    <source>
        <dbReference type="Proteomes" id="UP000322918"/>
    </source>
</evidence>
<dbReference type="AlphaFoldDB" id="A0A4Q0MF98"/>
<dbReference type="Pfam" id="PF19781">
    <property type="entry name" value="DUF6266"/>
    <property type="match status" value="1"/>
</dbReference>
<sequence>MAIIVNGQISGRVGDLVYCRGKNKRNYVRKVGVIKVPPSEAQLANRKRMAATSNFLTPLRGLIDELWDRRLLTKQTAFGTAFSYMMHYAFDHSAPEPVICYSKILLSRGRLESTFSAGLSREGDMVTVKWANSPHPNSYRCLDEDMAVLVLYFPEKEASLVFRNEAVRRDEMLAVALPGVYAGCSLHAWLIFASRRGLGCSTSLYVEGQ</sequence>
<dbReference type="EMBL" id="VWNE01000056">
    <property type="protein sequence ID" value="KAA8474930.1"/>
    <property type="molecule type" value="Genomic_DNA"/>
</dbReference>
<comment type="caution">
    <text evidence="2">The sequence shown here is derived from an EMBL/GenBank/DDBJ whole genome shotgun (WGS) entry which is preliminary data.</text>
</comment>
<evidence type="ECO:0000313" key="2">
    <source>
        <dbReference type="EMBL" id="RXF71954.1"/>
    </source>
</evidence>
<organism evidence="2 3">
    <name type="scientific">Arcticibacter tournemirensis</name>
    <dbReference type="NCBI Taxonomy" id="699437"/>
    <lineage>
        <taxon>Bacteria</taxon>
        <taxon>Pseudomonadati</taxon>
        <taxon>Bacteroidota</taxon>
        <taxon>Sphingobacteriia</taxon>
        <taxon>Sphingobacteriales</taxon>
        <taxon>Sphingobacteriaceae</taxon>
        <taxon>Arcticibacter</taxon>
    </lineage>
</organism>
<dbReference type="InterPro" id="IPR046233">
    <property type="entry name" value="DUF6266"/>
</dbReference>
<dbReference type="Proteomes" id="UP000290848">
    <property type="component" value="Unassembled WGS sequence"/>
</dbReference>
<reference evidence="2 3" key="1">
    <citation type="submission" date="2018-12" db="EMBL/GenBank/DDBJ databases">
        <title>The Draft Genome Sequence of the Soil Bacterium Pedobacter tournemirensis R1.</title>
        <authorList>
            <person name="He J."/>
        </authorList>
    </citation>
    <scope>NUCLEOTIDE SEQUENCE [LARGE SCALE GENOMIC DNA]</scope>
    <source>
        <strain evidence="2 3">R1</strain>
    </source>
</reference>
<name>A0A4Q0MF98_9SPHI</name>
<evidence type="ECO:0000313" key="1">
    <source>
        <dbReference type="EMBL" id="KAA8474930.1"/>
    </source>
</evidence>
<dbReference type="EMBL" id="RXOC01000002">
    <property type="protein sequence ID" value="RXF71954.1"/>
    <property type="molecule type" value="Genomic_DNA"/>
</dbReference>
<evidence type="ECO:0000313" key="3">
    <source>
        <dbReference type="Proteomes" id="UP000290848"/>
    </source>
</evidence>
<proteinExistence type="predicted"/>